<organism evidence="1 2">
    <name type="scientific">Araneus ventricosus</name>
    <name type="common">Orbweaver spider</name>
    <name type="synonym">Epeira ventricosa</name>
    <dbReference type="NCBI Taxonomy" id="182803"/>
    <lineage>
        <taxon>Eukaryota</taxon>
        <taxon>Metazoa</taxon>
        <taxon>Ecdysozoa</taxon>
        <taxon>Arthropoda</taxon>
        <taxon>Chelicerata</taxon>
        <taxon>Arachnida</taxon>
        <taxon>Araneae</taxon>
        <taxon>Araneomorphae</taxon>
        <taxon>Entelegynae</taxon>
        <taxon>Araneoidea</taxon>
        <taxon>Araneidae</taxon>
        <taxon>Araneus</taxon>
    </lineage>
</organism>
<name>A0A4Y2J6D2_ARAVE</name>
<keyword evidence="2" id="KW-1185">Reference proteome</keyword>
<reference evidence="1 2" key="1">
    <citation type="journal article" date="2019" name="Sci. Rep.">
        <title>Orb-weaving spider Araneus ventricosus genome elucidates the spidroin gene catalogue.</title>
        <authorList>
            <person name="Kono N."/>
            <person name="Nakamura H."/>
            <person name="Ohtoshi R."/>
            <person name="Moran D.A.P."/>
            <person name="Shinohara A."/>
            <person name="Yoshida Y."/>
            <person name="Fujiwara M."/>
            <person name="Mori M."/>
            <person name="Tomita M."/>
            <person name="Arakawa K."/>
        </authorList>
    </citation>
    <scope>NUCLEOTIDE SEQUENCE [LARGE SCALE GENOMIC DNA]</scope>
</reference>
<protein>
    <submittedName>
        <fullName evidence="1">Uncharacterized protein</fullName>
    </submittedName>
</protein>
<evidence type="ECO:0000313" key="2">
    <source>
        <dbReference type="Proteomes" id="UP000499080"/>
    </source>
</evidence>
<comment type="caution">
    <text evidence="1">The sequence shown here is derived from an EMBL/GenBank/DDBJ whole genome shotgun (WGS) entry which is preliminary data.</text>
</comment>
<evidence type="ECO:0000313" key="1">
    <source>
        <dbReference type="EMBL" id="GBM85474.1"/>
    </source>
</evidence>
<dbReference type="EMBL" id="BGPR01003237">
    <property type="protein sequence ID" value="GBM85474.1"/>
    <property type="molecule type" value="Genomic_DNA"/>
</dbReference>
<gene>
    <name evidence="1" type="ORF">AVEN_93745_1</name>
</gene>
<sequence length="95" mass="10629">MSNILQLVRCLSFQNGAGSRISSILVKRRGHLSQNDEILKDYCWTDLVNYGQMAWARPESASSPNICTISAGRRLTRSLPTTRHLVVYSSSLAFL</sequence>
<proteinExistence type="predicted"/>
<dbReference type="AlphaFoldDB" id="A0A4Y2J6D2"/>
<dbReference type="Proteomes" id="UP000499080">
    <property type="component" value="Unassembled WGS sequence"/>
</dbReference>
<accession>A0A4Y2J6D2</accession>